<sequence length="60" mass="7216">MEGLNFDEIFEQDLPKGRASRSKPVKRKWREIEAIKDRQRLQKELMDMDIGYDDLNAVEY</sequence>
<proteinExistence type="predicted"/>
<keyword evidence="2" id="KW-1185">Reference proteome</keyword>
<dbReference type="AlphaFoldDB" id="A0A4Y8WC62"/>
<accession>A0A4Y8WC62</accession>
<comment type="caution">
    <text evidence="1">The sequence shown here is derived from an EMBL/GenBank/DDBJ whole genome shotgun (WGS) entry which is preliminary data.</text>
</comment>
<dbReference type="InterPro" id="IPR021932">
    <property type="entry name" value="DUF3545"/>
</dbReference>
<protein>
    <submittedName>
        <fullName evidence="1">DUF3545 family protein</fullName>
    </submittedName>
</protein>
<dbReference type="Proteomes" id="UP000297753">
    <property type="component" value="Unassembled WGS sequence"/>
</dbReference>
<gene>
    <name evidence="1" type="ORF">ELS82_16495</name>
</gene>
<dbReference type="OrthoDB" id="5918741at2"/>
<reference evidence="1 2" key="1">
    <citation type="submission" date="2019-01" db="EMBL/GenBank/DDBJ databases">
        <title>Vibrio BEI176 sp. nov, a marine bacterium isolated from China: eastern marignal seas.</title>
        <authorList>
            <person name="Li B."/>
        </authorList>
    </citation>
    <scope>NUCLEOTIDE SEQUENCE [LARGE SCALE GENOMIC DNA]</scope>
    <source>
        <strain evidence="1 2">BEI176</strain>
    </source>
</reference>
<dbReference type="RefSeq" id="WP_053440117.1">
    <property type="nucleotide sequence ID" value="NZ_SATR01000027.1"/>
</dbReference>
<evidence type="ECO:0000313" key="2">
    <source>
        <dbReference type="Proteomes" id="UP000297753"/>
    </source>
</evidence>
<name>A0A4Y8WC62_9VIBR</name>
<evidence type="ECO:0000313" key="1">
    <source>
        <dbReference type="EMBL" id="TFH90492.1"/>
    </source>
</evidence>
<dbReference type="Pfam" id="PF12065">
    <property type="entry name" value="DUF3545"/>
    <property type="match status" value="1"/>
</dbReference>
<organism evidence="1 2">
    <name type="scientific">Vibrio ouci</name>
    <dbReference type="NCBI Taxonomy" id="2499078"/>
    <lineage>
        <taxon>Bacteria</taxon>
        <taxon>Pseudomonadati</taxon>
        <taxon>Pseudomonadota</taxon>
        <taxon>Gammaproteobacteria</taxon>
        <taxon>Vibrionales</taxon>
        <taxon>Vibrionaceae</taxon>
        <taxon>Vibrio</taxon>
    </lineage>
</organism>
<dbReference type="EMBL" id="SATR01000027">
    <property type="protein sequence ID" value="TFH90492.1"/>
    <property type="molecule type" value="Genomic_DNA"/>
</dbReference>